<accession>A0ABP8TB80</accession>
<evidence type="ECO:0000313" key="4">
    <source>
        <dbReference type="Proteomes" id="UP001500212"/>
    </source>
</evidence>
<dbReference type="Proteomes" id="UP001500212">
    <property type="component" value="Unassembled WGS sequence"/>
</dbReference>
<feature type="region of interest" description="Disordered" evidence="1">
    <location>
        <begin position="136"/>
        <end position="162"/>
    </location>
</feature>
<organism evidence="3 4">
    <name type="scientific">Actinoallomurus liliacearum</name>
    <dbReference type="NCBI Taxonomy" id="1080073"/>
    <lineage>
        <taxon>Bacteria</taxon>
        <taxon>Bacillati</taxon>
        <taxon>Actinomycetota</taxon>
        <taxon>Actinomycetes</taxon>
        <taxon>Streptosporangiales</taxon>
        <taxon>Thermomonosporaceae</taxon>
        <taxon>Actinoallomurus</taxon>
    </lineage>
</organism>
<sequence>MKQNELDSVINALKPAVVDELANAAYERRPDTSLVRARTGTAPVGRGLVPGRRPVRRLAFATGATAVVTATAVLAAGVLSRGHDGGTAGNGTAGRQEAIDTRAFLLASAETIAKQPAAHGTCWYSRTRTWDDHLAPFQKPGPGVSPVPQGSPNPQVKSPRIPPVKPQTFQARGASSDESWACALPGETGMRFRSRLPLDVQVTFPTKRDEAAWRAAGSPPLNVNGFTTASKPVTTTYDKGSHLVNPDIGRHEIEWKTIAKLPTTKSGLEGYLRKLWREDTKGRADFGKYVFVSASELLRTPTIPGTRASLYRILADSPSVHVTGRIKDREGRSGVAVSAQVLDGVAIRLTVDPVTAQLLDYEQLPGTGKNGPGQYIAYERQGWVNKIGAVPAS</sequence>
<evidence type="ECO:0000256" key="1">
    <source>
        <dbReference type="SAM" id="MobiDB-lite"/>
    </source>
</evidence>
<keyword evidence="2" id="KW-0812">Transmembrane</keyword>
<keyword evidence="2" id="KW-1133">Transmembrane helix</keyword>
<feature type="transmembrane region" description="Helical" evidence="2">
    <location>
        <begin position="58"/>
        <end position="79"/>
    </location>
</feature>
<gene>
    <name evidence="3" type="ORF">GCM10023195_10640</name>
</gene>
<reference evidence="4" key="1">
    <citation type="journal article" date="2019" name="Int. J. Syst. Evol. Microbiol.">
        <title>The Global Catalogue of Microorganisms (GCM) 10K type strain sequencing project: providing services to taxonomists for standard genome sequencing and annotation.</title>
        <authorList>
            <consortium name="The Broad Institute Genomics Platform"/>
            <consortium name="The Broad Institute Genome Sequencing Center for Infectious Disease"/>
            <person name="Wu L."/>
            <person name="Ma J."/>
        </authorList>
    </citation>
    <scope>NUCLEOTIDE SEQUENCE [LARGE SCALE GENOMIC DNA]</scope>
    <source>
        <strain evidence="4">JCM 17938</strain>
    </source>
</reference>
<dbReference type="EMBL" id="BAABHJ010000002">
    <property type="protein sequence ID" value="GAA4603264.1"/>
    <property type="molecule type" value="Genomic_DNA"/>
</dbReference>
<keyword evidence="4" id="KW-1185">Reference proteome</keyword>
<proteinExistence type="predicted"/>
<keyword evidence="2" id="KW-0472">Membrane</keyword>
<name>A0ABP8TB80_9ACTN</name>
<evidence type="ECO:0000313" key="3">
    <source>
        <dbReference type="EMBL" id="GAA4603264.1"/>
    </source>
</evidence>
<evidence type="ECO:0000256" key="2">
    <source>
        <dbReference type="SAM" id="Phobius"/>
    </source>
</evidence>
<comment type="caution">
    <text evidence="3">The sequence shown here is derived from an EMBL/GenBank/DDBJ whole genome shotgun (WGS) entry which is preliminary data.</text>
</comment>
<protein>
    <recommendedName>
        <fullName evidence="5">CU044_5270 family protein</fullName>
    </recommendedName>
</protein>
<dbReference type="RefSeq" id="WP_345349109.1">
    <property type="nucleotide sequence ID" value="NZ_BAABHJ010000002.1"/>
</dbReference>
<evidence type="ECO:0008006" key="5">
    <source>
        <dbReference type="Google" id="ProtNLM"/>
    </source>
</evidence>